<comment type="catalytic activity">
    <reaction evidence="7">
        <text>L-arginyl-[protein] + 2 S-adenosyl-L-methionine = N(omega),N(omega)'-dimethyl-L-arginyl-[protein] + 2 S-adenosyl-L-homocysteine + 2 H(+)</text>
        <dbReference type="Rhea" id="RHEA:48108"/>
        <dbReference type="Rhea" id="RHEA-COMP:10532"/>
        <dbReference type="Rhea" id="RHEA-COMP:11992"/>
        <dbReference type="ChEBI" id="CHEBI:15378"/>
        <dbReference type="ChEBI" id="CHEBI:29965"/>
        <dbReference type="ChEBI" id="CHEBI:57856"/>
        <dbReference type="ChEBI" id="CHEBI:59789"/>
        <dbReference type="ChEBI" id="CHEBI:88221"/>
        <dbReference type="EC" id="2.1.1.320"/>
    </reaction>
</comment>
<dbReference type="SUPFAM" id="SSF53335">
    <property type="entry name" value="S-adenosyl-L-methionine-dependent methyltransferases"/>
    <property type="match status" value="1"/>
</dbReference>
<dbReference type="PANTHER" id="PTHR12049:SF5">
    <property type="entry name" value="PROTEIN ARGININE METHYLTRANSFERASE NDUFAF7 HOMOLOG, MITOCHONDRIAL"/>
    <property type="match status" value="1"/>
</dbReference>
<evidence type="ECO:0000256" key="7">
    <source>
        <dbReference type="ARBA" id="ARBA00048612"/>
    </source>
</evidence>
<dbReference type="GO" id="GO:0005739">
    <property type="term" value="C:mitochondrion"/>
    <property type="evidence" value="ECO:0007669"/>
    <property type="project" value="UniProtKB-SubCell"/>
</dbReference>
<dbReference type="PANTHER" id="PTHR12049">
    <property type="entry name" value="PROTEIN ARGININE METHYLTRANSFERASE NDUFAF7, MITOCHONDRIAL"/>
    <property type="match status" value="1"/>
</dbReference>
<dbReference type="AlphaFoldDB" id="A0A836IGK6"/>
<dbReference type="Pfam" id="PF02636">
    <property type="entry name" value="Methyltransf_28"/>
    <property type="match status" value="1"/>
</dbReference>
<dbReference type="GO" id="GO:0032259">
    <property type="term" value="P:methylation"/>
    <property type="evidence" value="ECO:0007669"/>
    <property type="project" value="UniProtKB-KW"/>
</dbReference>
<evidence type="ECO:0000256" key="1">
    <source>
        <dbReference type="ARBA" id="ARBA00004173"/>
    </source>
</evidence>
<comment type="subcellular location">
    <subcellularLocation>
        <location evidence="1">Mitochondrion</location>
    </subcellularLocation>
</comment>
<dbReference type="GO" id="GO:0035243">
    <property type="term" value="F:protein-arginine omega-N symmetric methyltransferase activity"/>
    <property type="evidence" value="ECO:0007669"/>
    <property type="project" value="UniProtKB-EC"/>
</dbReference>
<evidence type="ECO:0000256" key="2">
    <source>
        <dbReference type="ARBA" id="ARBA00005891"/>
    </source>
</evidence>
<proteinExistence type="inferred from homology"/>
<evidence type="ECO:0000313" key="9">
    <source>
        <dbReference type="EMBL" id="KAG5505007.1"/>
    </source>
</evidence>
<dbReference type="Proteomes" id="UP000674318">
    <property type="component" value="Unassembled WGS sequence"/>
</dbReference>
<evidence type="ECO:0000256" key="6">
    <source>
        <dbReference type="ARBA" id="ARBA00023128"/>
    </source>
</evidence>
<keyword evidence="5" id="KW-0808">Transferase</keyword>
<accession>A0A836IGK6</accession>
<dbReference type="FunFam" id="3.40.50.12710:FF:000018">
    <property type="entry name" value="Protein arginine methyltransferase NDUFAF7"/>
    <property type="match status" value="1"/>
</dbReference>
<keyword evidence="10" id="KW-1185">Reference proteome</keyword>
<dbReference type="Gene3D" id="3.40.50.12710">
    <property type="match status" value="1"/>
</dbReference>
<evidence type="ECO:0000256" key="3">
    <source>
        <dbReference type="ARBA" id="ARBA00011935"/>
    </source>
</evidence>
<organism evidence="9 10">
    <name type="scientific">Porcisia hertigi</name>
    <dbReference type="NCBI Taxonomy" id="2761500"/>
    <lineage>
        <taxon>Eukaryota</taxon>
        <taxon>Discoba</taxon>
        <taxon>Euglenozoa</taxon>
        <taxon>Kinetoplastea</taxon>
        <taxon>Metakinetoplastina</taxon>
        <taxon>Trypanosomatida</taxon>
        <taxon>Trypanosomatidae</taxon>
        <taxon>Leishmaniinae</taxon>
        <taxon>Porcisia</taxon>
    </lineage>
</organism>
<dbReference type="GeneID" id="94290516"/>
<dbReference type="RefSeq" id="XP_067757268.1">
    <property type="nucleotide sequence ID" value="XM_067900439.1"/>
</dbReference>
<protein>
    <recommendedName>
        <fullName evidence="3">type II protein arginine methyltransferase</fullName>
        <ecNumber evidence="3">2.1.1.320</ecNumber>
    </recommendedName>
</protein>
<evidence type="ECO:0000256" key="8">
    <source>
        <dbReference type="SAM" id="MobiDB-lite"/>
    </source>
</evidence>
<dbReference type="InterPro" id="IPR029063">
    <property type="entry name" value="SAM-dependent_MTases_sf"/>
</dbReference>
<dbReference type="KEGG" id="phet:94290516"/>
<evidence type="ECO:0000256" key="4">
    <source>
        <dbReference type="ARBA" id="ARBA00022603"/>
    </source>
</evidence>
<dbReference type="EMBL" id="JAFJZO010000022">
    <property type="protein sequence ID" value="KAG5505007.1"/>
    <property type="molecule type" value="Genomic_DNA"/>
</dbReference>
<gene>
    <name evidence="9" type="ORF">JKF63_04454</name>
</gene>
<sequence>MWRRGEMRVAAVLRTLGRCHHGIVSATDTFIISVAFYRARREAAQTPTVKVCLALPGTQLAHGREVSPTVGLFLRSRSLRTPRPTLPAPSSSEPTSSLAFPPAGVTSSSITGEEAAAASRSLQAETTSIIVHIADSGVGVGAGSIGSGAAASTCHDSRSGVPLVISSRNDITSEARLDQIVAMLEEKRVERQRKMFEDMIVFEGGAVADHPSLGTSLIMRDFVHFALYHNKWGYYPKLFRKYRELMTTGYFDPIPFASLRNQYDYERYVTKLHESTPGFVTPTQLFQPYYGWVLAEYLVTTHRAKFDPREPLIVYDVGAGTGALALSVLDYLAEHFADLYATCEYHAVEQNPHLVPVLRNKLIHHYHHVSIHHLSMLNWRQLEKRRCIVLAVELFSGMPHDCVLWDQEAVVSEHWFGFQQHDNLATAHERYYALQDPMILRYLRYLNWMQEESFHNLKVLCLTEGRETLDAPKRRSIEPNMADSTTAIFTKMAYIMSPFHTAWLPTVQMVFLEMLAQYFPRHHLFAADWSSVRQGLPGVNGPVLQVKLRVAKDMYLRKPADALHANAGMVDICFPTDFDHFSIVYGRICGTQKEVGSMQHPVFWQTYGGDKTSLFTTRSGYNPLLEDFQPFHVFTSHHPPEL</sequence>
<keyword evidence="4" id="KW-0489">Methyltransferase</keyword>
<reference evidence="9 10" key="1">
    <citation type="submission" date="2021-02" db="EMBL/GenBank/DDBJ databases">
        <title>Porcisia hertigi Genome sequencing and assembly.</title>
        <authorList>
            <person name="Almutairi H."/>
            <person name="Gatherer D."/>
        </authorList>
    </citation>
    <scope>NUCLEOTIDE SEQUENCE [LARGE SCALE GENOMIC DNA]</scope>
    <source>
        <strain evidence="9 10">C119</strain>
    </source>
</reference>
<dbReference type="InterPro" id="IPR038375">
    <property type="entry name" value="NDUFAF7_sf"/>
</dbReference>
<feature type="region of interest" description="Disordered" evidence="8">
    <location>
        <begin position="81"/>
        <end position="107"/>
    </location>
</feature>
<dbReference type="OrthoDB" id="17415at2759"/>
<keyword evidence="6" id="KW-0496">Mitochondrion</keyword>
<comment type="similarity">
    <text evidence="2">Belongs to the NDUFAF7 family.</text>
</comment>
<name>A0A836IGK6_9TRYP</name>
<evidence type="ECO:0000313" key="10">
    <source>
        <dbReference type="Proteomes" id="UP000674318"/>
    </source>
</evidence>
<dbReference type="InterPro" id="IPR003788">
    <property type="entry name" value="NDUFAF7"/>
</dbReference>
<dbReference type="EC" id="2.1.1.320" evidence="3"/>
<feature type="compositionally biased region" description="Polar residues" evidence="8">
    <location>
        <begin position="88"/>
        <end position="98"/>
    </location>
</feature>
<comment type="caution">
    <text evidence="9">The sequence shown here is derived from an EMBL/GenBank/DDBJ whole genome shotgun (WGS) entry which is preliminary data.</text>
</comment>
<evidence type="ECO:0000256" key="5">
    <source>
        <dbReference type="ARBA" id="ARBA00022679"/>
    </source>
</evidence>